<dbReference type="RefSeq" id="WP_216123831.1">
    <property type="nucleotide sequence ID" value="NZ_CP086239.1"/>
</dbReference>
<dbReference type="AlphaFoldDB" id="A0AA47EI69"/>
<dbReference type="Pfam" id="PF01545">
    <property type="entry name" value="Cation_efflux"/>
    <property type="match status" value="1"/>
</dbReference>
<evidence type="ECO:0000256" key="6">
    <source>
        <dbReference type="ARBA" id="ARBA00023136"/>
    </source>
</evidence>
<accession>A0AA47EI69</accession>
<dbReference type="InterPro" id="IPR002524">
    <property type="entry name" value="Cation_efflux"/>
</dbReference>
<evidence type="ECO:0000259" key="8">
    <source>
        <dbReference type="Pfam" id="PF01545"/>
    </source>
</evidence>
<keyword evidence="5 7" id="KW-1133">Transmembrane helix</keyword>
<dbReference type="PANTHER" id="PTHR43840:SF15">
    <property type="entry name" value="MITOCHONDRIAL METAL TRANSPORTER 1-RELATED"/>
    <property type="match status" value="1"/>
</dbReference>
<evidence type="ECO:0000256" key="5">
    <source>
        <dbReference type="ARBA" id="ARBA00022989"/>
    </source>
</evidence>
<evidence type="ECO:0000256" key="7">
    <source>
        <dbReference type="SAM" id="Phobius"/>
    </source>
</evidence>
<dbReference type="InterPro" id="IPR058533">
    <property type="entry name" value="Cation_efflux_TM"/>
</dbReference>
<proteinExistence type="inferred from homology"/>
<evidence type="ECO:0000256" key="3">
    <source>
        <dbReference type="ARBA" id="ARBA00022448"/>
    </source>
</evidence>
<dbReference type="InterPro" id="IPR027470">
    <property type="entry name" value="Cation_efflux_CTD"/>
</dbReference>
<keyword evidence="3" id="KW-0813">Transport</keyword>
<feature type="domain" description="Cation efflux protein cytoplasmic" evidence="9">
    <location>
        <begin position="205"/>
        <end position="283"/>
    </location>
</feature>
<feature type="transmembrane region" description="Helical" evidence="7">
    <location>
        <begin position="7"/>
        <end position="31"/>
    </location>
</feature>
<dbReference type="GO" id="GO:0006882">
    <property type="term" value="P:intracellular zinc ion homeostasis"/>
    <property type="evidence" value="ECO:0007669"/>
    <property type="project" value="TreeGrafter"/>
</dbReference>
<dbReference type="EMBL" id="CP086239">
    <property type="protein sequence ID" value="WAG59118.1"/>
    <property type="molecule type" value="Genomic_DNA"/>
</dbReference>
<evidence type="ECO:0000313" key="11">
    <source>
        <dbReference type="Proteomes" id="UP001164733"/>
    </source>
</evidence>
<comment type="similarity">
    <text evidence="2">Belongs to the cation diffusion facilitator (CDF) transporter (TC 2.A.4) family.</text>
</comment>
<dbReference type="GO" id="GO:0015093">
    <property type="term" value="F:ferrous iron transmembrane transporter activity"/>
    <property type="evidence" value="ECO:0007669"/>
    <property type="project" value="TreeGrafter"/>
</dbReference>
<feature type="transmembrane region" description="Helical" evidence="7">
    <location>
        <begin position="78"/>
        <end position="96"/>
    </location>
</feature>
<gene>
    <name evidence="10" type="ORF">LL038_15910</name>
</gene>
<dbReference type="PANTHER" id="PTHR43840">
    <property type="entry name" value="MITOCHONDRIAL METAL TRANSPORTER 1-RELATED"/>
    <property type="match status" value="1"/>
</dbReference>
<dbReference type="GO" id="GO:0015341">
    <property type="term" value="F:zinc efflux antiporter activity"/>
    <property type="evidence" value="ECO:0007669"/>
    <property type="project" value="TreeGrafter"/>
</dbReference>
<organism evidence="10 11">
    <name type="scientific">Clostridium estertheticum</name>
    <dbReference type="NCBI Taxonomy" id="238834"/>
    <lineage>
        <taxon>Bacteria</taxon>
        <taxon>Bacillati</taxon>
        <taxon>Bacillota</taxon>
        <taxon>Clostridia</taxon>
        <taxon>Eubacteriales</taxon>
        <taxon>Clostridiaceae</taxon>
        <taxon>Clostridium</taxon>
    </lineage>
</organism>
<keyword evidence="4 7" id="KW-0812">Transmembrane</keyword>
<name>A0AA47EI69_9CLOT</name>
<dbReference type="InterPro" id="IPR050291">
    <property type="entry name" value="CDF_Transporter"/>
</dbReference>
<protein>
    <submittedName>
        <fullName evidence="10">Cation diffusion facilitator family transporter</fullName>
    </submittedName>
</protein>
<sequence length="299" mass="32323">MNKQKCALLSIFSNTALILLKVIAGILMGSVSVISEAIHSSIDLLASIIAFFSIKVASKAEDDGHPFGHGKYENVSGFVEALLILLAAALIIYQAIKRIIDGGAVENVGVGIFVMIIAAVVNFCISMILLKTAKKTDSIALEADAMHLLTDVYTSIGVFVGLILLKITKIPIIDPITAICVSVLIVKTSITLIKKSLNDLVDSKLPDEDISKILNILDSHLEITRYHSLKTRKSGPTREINVNVHVFANASLVDAHILSDKIEEEIKNIFTGESYVMIHLEPEISSEVSEVSGQHGKLV</sequence>
<evidence type="ECO:0000256" key="4">
    <source>
        <dbReference type="ARBA" id="ARBA00022692"/>
    </source>
</evidence>
<dbReference type="GO" id="GO:0005886">
    <property type="term" value="C:plasma membrane"/>
    <property type="evidence" value="ECO:0007669"/>
    <property type="project" value="TreeGrafter"/>
</dbReference>
<dbReference type="Proteomes" id="UP001164733">
    <property type="component" value="Chromosome"/>
</dbReference>
<feature type="domain" description="Cation efflux protein transmembrane" evidence="8">
    <location>
        <begin position="8"/>
        <end position="201"/>
    </location>
</feature>
<dbReference type="FunFam" id="1.20.1510.10:FF:000006">
    <property type="entry name" value="Divalent cation efflux transporter"/>
    <property type="match status" value="1"/>
</dbReference>
<dbReference type="NCBIfam" id="TIGR01297">
    <property type="entry name" value="CDF"/>
    <property type="match status" value="1"/>
</dbReference>
<dbReference type="GO" id="GO:0015086">
    <property type="term" value="F:cadmium ion transmembrane transporter activity"/>
    <property type="evidence" value="ECO:0007669"/>
    <property type="project" value="TreeGrafter"/>
</dbReference>
<evidence type="ECO:0000256" key="1">
    <source>
        <dbReference type="ARBA" id="ARBA00004141"/>
    </source>
</evidence>
<feature type="transmembrane region" description="Helical" evidence="7">
    <location>
        <begin position="145"/>
        <end position="164"/>
    </location>
</feature>
<keyword evidence="6 7" id="KW-0472">Membrane</keyword>
<evidence type="ECO:0000259" key="9">
    <source>
        <dbReference type="Pfam" id="PF16916"/>
    </source>
</evidence>
<evidence type="ECO:0000256" key="2">
    <source>
        <dbReference type="ARBA" id="ARBA00008114"/>
    </source>
</evidence>
<dbReference type="Pfam" id="PF16916">
    <property type="entry name" value="ZT_dimer"/>
    <property type="match status" value="1"/>
</dbReference>
<feature type="transmembrane region" description="Helical" evidence="7">
    <location>
        <begin position="108"/>
        <end position="133"/>
    </location>
</feature>
<evidence type="ECO:0000313" key="10">
    <source>
        <dbReference type="EMBL" id="WAG59118.1"/>
    </source>
</evidence>
<comment type="subcellular location">
    <subcellularLocation>
        <location evidence="1">Membrane</location>
        <topology evidence="1">Multi-pass membrane protein</topology>
    </subcellularLocation>
</comment>
<reference evidence="10" key="1">
    <citation type="submission" date="2021-11" db="EMBL/GenBank/DDBJ databases">
        <title>Clostridia strains as spoilage organisms.</title>
        <authorList>
            <person name="Wambui J."/>
            <person name="Stevens M.J.A."/>
            <person name="Stephan R."/>
        </authorList>
    </citation>
    <scope>NUCLEOTIDE SEQUENCE</scope>
    <source>
        <strain evidence="10">CF009</strain>
    </source>
</reference>